<feature type="domain" description="ABC transmembrane type-1" evidence="11">
    <location>
        <begin position="67"/>
        <end position="256"/>
    </location>
</feature>
<dbReference type="Pfam" id="PF00005">
    <property type="entry name" value="ABC_tran"/>
    <property type="match status" value="2"/>
</dbReference>
<keyword evidence="2 7" id="KW-0812">Transmembrane</keyword>
<feature type="domain" description="ABC transporter" evidence="10">
    <location>
        <begin position="296"/>
        <end position="541"/>
    </location>
</feature>
<evidence type="ECO:0000256" key="5">
    <source>
        <dbReference type="ARBA" id="ARBA00022989"/>
    </source>
</evidence>
<keyword evidence="6 7" id="KW-0472">Membrane</keyword>
<dbReference type="SMART" id="SM00382">
    <property type="entry name" value="AAA"/>
    <property type="match status" value="2"/>
</dbReference>
<evidence type="ECO:0000256" key="9">
    <source>
        <dbReference type="SAM" id="SignalP"/>
    </source>
</evidence>
<keyword evidence="4" id="KW-0067">ATP-binding</keyword>
<dbReference type="InterPro" id="IPR000515">
    <property type="entry name" value="MetI-like"/>
</dbReference>
<dbReference type="Gene3D" id="3.40.50.300">
    <property type="entry name" value="P-loop containing nucleotide triphosphate hydrolases"/>
    <property type="match status" value="2"/>
</dbReference>
<dbReference type="Pfam" id="PF00528">
    <property type="entry name" value="BPD_transp_1"/>
    <property type="match status" value="1"/>
</dbReference>
<keyword evidence="3" id="KW-0547">Nucleotide-binding</keyword>
<dbReference type="InterPro" id="IPR017871">
    <property type="entry name" value="ABC_transporter-like_CS"/>
</dbReference>
<evidence type="ECO:0000256" key="1">
    <source>
        <dbReference type="ARBA" id="ARBA00004141"/>
    </source>
</evidence>
<feature type="signal peptide" evidence="9">
    <location>
        <begin position="1"/>
        <end position="29"/>
    </location>
</feature>
<evidence type="ECO:0000313" key="13">
    <source>
        <dbReference type="Proteomes" id="UP001499978"/>
    </source>
</evidence>
<accession>A0ABN3NMR2</accession>
<protein>
    <recommendedName>
        <fullName evidence="14">ATP-binding cassette domain-containing protein</fullName>
    </recommendedName>
</protein>
<dbReference type="SUPFAM" id="SSF52540">
    <property type="entry name" value="P-loop containing nucleoside triphosphate hydrolases"/>
    <property type="match status" value="2"/>
</dbReference>
<feature type="transmembrane region" description="Helical" evidence="7">
    <location>
        <begin position="106"/>
        <end position="125"/>
    </location>
</feature>
<feature type="region of interest" description="Disordered" evidence="8">
    <location>
        <begin position="520"/>
        <end position="548"/>
    </location>
</feature>
<evidence type="ECO:0000256" key="8">
    <source>
        <dbReference type="SAM" id="MobiDB-lite"/>
    </source>
</evidence>
<proteinExistence type="inferred from homology"/>
<dbReference type="InterPro" id="IPR035906">
    <property type="entry name" value="MetI-like_sf"/>
</dbReference>
<evidence type="ECO:0000256" key="6">
    <source>
        <dbReference type="ARBA" id="ARBA00023136"/>
    </source>
</evidence>
<dbReference type="InterPro" id="IPR015854">
    <property type="entry name" value="ABC_transpr_LolD-like"/>
</dbReference>
<dbReference type="InterPro" id="IPR003593">
    <property type="entry name" value="AAA+_ATPase"/>
</dbReference>
<evidence type="ECO:0000259" key="11">
    <source>
        <dbReference type="PROSITE" id="PS50928"/>
    </source>
</evidence>
<feature type="chain" id="PRO_5046845145" description="ATP-binding cassette domain-containing protein" evidence="9">
    <location>
        <begin position="30"/>
        <end position="775"/>
    </location>
</feature>
<gene>
    <name evidence="12" type="ORF">GCM10010201_26240</name>
</gene>
<dbReference type="RefSeq" id="WP_344172771.1">
    <property type="nucleotide sequence ID" value="NZ_BAAARY010000012.1"/>
</dbReference>
<reference evidence="12 13" key="1">
    <citation type="journal article" date="2019" name="Int. J. Syst. Evol. Microbiol.">
        <title>The Global Catalogue of Microorganisms (GCM) 10K type strain sequencing project: providing services to taxonomists for standard genome sequencing and annotation.</title>
        <authorList>
            <consortium name="The Broad Institute Genomics Platform"/>
            <consortium name="The Broad Institute Genome Sequencing Center for Infectious Disease"/>
            <person name="Wu L."/>
            <person name="Ma J."/>
        </authorList>
    </citation>
    <scope>NUCLEOTIDE SEQUENCE [LARGE SCALE GENOMIC DNA]</scope>
    <source>
        <strain evidence="12 13">JCM 3367</strain>
    </source>
</reference>
<evidence type="ECO:0008006" key="14">
    <source>
        <dbReference type="Google" id="ProtNLM"/>
    </source>
</evidence>
<feature type="compositionally biased region" description="Basic and acidic residues" evidence="8">
    <location>
        <begin position="265"/>
        <end position="275"/>
    </location>
</feature>
<feature type="domain" description="ABC transporter" evidence="10">
    <location>
        <begin position="551"/>
        <end position="775"/>
    </location>
</feature>
<evidence type="ECO:0000313" key="12">
    <source>
        <dbReference type="EMBL" id="GAA2526280.1"/>
    </source>
</evidence>
<comment type="caution">
    <text evidence="12">The sequence shown here is derived from an EMBL/GenBank/DDBJ whole genome shotgun (WGS) entry which is preliminary data.</text>
</comment>
<dbReference type="PANTHER" id="PTHR24220:SF685">
    <property type="entry name" value="ABC TRANSPORTER RELATED"/>
    <property type="match status" value="1"/>
</dbReference>
<name>A0ABN3NMR2_9ACTN</name>
<evidence type="ECO:0000256" key="3">
    <source>
        <dbReference type="ARBA" id="ARBA00022741"/>
    </source>
</evidence>
<organism evidence="12 13">
    <name type="scientific">Pilimelia columellifera subsp. columellifera</name>
    <dbReference type="NCBI Taxonomy" id="706583"/>
    <lineage>
        <taxon>Bacteria</taxon>
        <taxon>Bacillati</taxon>
        <taxon>Actinomycetota</taxon>
        <taxon>Actinomycetes</taxon>
        <taxon>Micromonosporales</taxon>
        <taxon>Micromonosporaceae</taxon>
        <taxon>Pilimelia</taxon>
    </lineage>
</organism>
<evidence type="ECO:0000256" key="4">
    <source>
        <dbReference type="ARBA" id="ARBA00022840"/>
    </source>
</evidence>
<evidence type="ECO:0000259" key="10">
    <source>
        <dbReference type="PROSITE" id="PS50893"/>
    </source>
</evidence>
<dbReference type="InterPro" id="IPR003439">
    <property type="entry name" value="ABC_transporter-like_ATP-bd"/>
</dbReference>
<sequence length="775" mass="79354">MTPSAVRRAWVWAPAALLVVAALAGPALAPGSFAAPVDLPYGPAGPGRPLGADYAGMDVFSRTVAGGQRLLLTAALATVVSYAVGAALGLLAAYRPGGIDTTIGGVADVLLALPAFVLLAVVVVAMGPGVLGVAAATVGILLPDVIRTVRAVARSALARDHVEVAVLRGEKGLAVLGREVLPYLARPLAADVPIRFTAAVYAGATAAFLGFGAPPPTPDWGLMVFENRAGLGIQPAAVLAPAACLFSLLLALSWAAGQVSDRDVAPHAGAPRDGRPVVPAPTTDDADGSGAPRPLAAVRGLELRDRSGQTVIRGANLTLWPGRVVALVGPSGCGKTSLALALLGSVRPGMVWAGGVAHLAGEPTGPAVPRRRLRRLRARAVGYVAQDPRTGLPPHRSLRRLIGDVLATRGAPRPQRAAQTVAALRRAGLDGSFVDRRPHTLSGGQAQRAAVAVAVAGRPPILVLDEPTSGLDPATTTAVLDEVVRGARRDGAAVLLISHDDAAVTRYADEVVRLDPAGVASRPPALSVAPRPRTEPGPDLPSTVDGAPPALRVRNLTVGRSGVGTLFDGLSLSVPVGGVVTVVGPSGCGKSTLLRTVAGLVEPAAGEMLFDGDPLPYPLASRPRALRRRIQLVAQNPYASLNPHHRVGAIIARPLRQFRTVPPAALADEVDSLLALVSLDPDLAHRLPAALSGGQRQRVAIARALACRPRLLLCDEVTSALDAETAAAVVDTLDAVRRVSGTALVVVTHDPAVVARLPGSPLTLPATSDRSARHV</sequence>
<comment type="similarity">
    <text evidence="7">Belongs to the binding-protein-dependent transport system permease family.</text>
</comment>
<dbReference type="SUPFAM" id="SSF161098">
    <property type="entry name" value="MetI-like"/>
    <property type="match status" value="1"/>
</dbReference>
<dbReference type="InterPro" id="IPR027417">
    <property type="entry name" value="P-loop_NTPase"/>
</dbReference>
<dbReference type="PANTHER" id="PTHR24220">
    <property type="entry name" value="IMPORT ATP-BINDING PROTEIN"/>
    <property type="match status" value="1"/>
</dbReference>
<keyword evidence="5 7" id="KW-1133">Transmembrane helix</keyword>
<feature type="region of interest" description="Disordered" evidence="8">
    <location>
        <begin position="265"/>
        <end position="293"/>
    </location>
</feature>
<dbReference type="PROSITE" id="PS00211">
    <property type="entry name" value="ABC_TRANSPORTER_1"/>
    <property type="match status" value="2"/>
</dbReference>
<evidence type="ECO:0000256" key="7">
    <source>
        <dbReference type="RuleBase" id="RU363032"/>
    </source>
</evidence>
<dbReference type="CDD" id="cd06261">
    <property type="entry name" value="TM_PBP2"/>
    <property type="match status" value="1"/>
</dbReference>
<dbReference type="Gene3D" id="1.10.3720.10">
    <property type="entry name" value="MetI-like"/>
    <property type="match status" value="1"/>
</dbReference>
<keyword evidence="9" id="KW-0732">Signal</keyword>
<dbReference type="PROSITE" id="PS50928">
    <property type="entry name" value="ABC_TM1"/>
    <property type="match status" value="1"/>
</dbReference>
<dbReference type="EMBL" id="BAAARY010000012">
    <property type="protein sequence ID" value="GAA2526280.1"/>
    <property type="molecule type" value="Genomic_DNA"/>
</dbReference>
<dbReference type="PROSITE" id="PS50893">
    <property type="entry name" value="ABC_TRANSPORTER_2"/>
    <property type="match status" value="2"/>
</dbReference>
<keyword evidence="13" id="KW-1185">Reference proteome</keyword>
<dbReference type="CDD" id="cd03257">
    <property type="entry name" value="ABC_NikE_OppD_transporters"/>
    <property type="match status" value="1"/>
</dbReference>
<dbReference type="Proteomes" id="UP001499978">
    <property type="component" value="Unassembled WGS sequence"/>
</dbReference>
<keyword evidence="7" id="KW-0813">Transport</keyword>
<comment type="subcellular location">
    <subcellularLocation>
        <location evidence="7">Cell membrane</location>
        <topology evidence="7">Multi-pass membrane protein</topology>
    </subcellularLocation>
    <subcellularLocation>
        <location evidence="1">Membrane</location>
        <topology evidence="1">Multi-pass membrane protein</topology>
    </subcellularLocation>
</comment>
<feature type="transmembrane region" description="Helical" evidence="7">
    <location>
        <begin position="70"/>
        <end position="94"/>
    </location>
</feature>
<evidence type="ECO:0000256" key="2">
    <source>
        <dbReference type="ARBA" id="ARBA00022692"/>
    </source>
</evidence>